<dbReference type="InterPro" id="IPR050306">
    <property type="entry name" value="PfkB_Carbo_kinase"/>
</dbReference>
<dbReference type="HOGENOM" id="CLU_027634_6_3_6"/>
<keyword evidence="3" id="KW-0547">Nucleotide-binding</keyword>
<organism evidence="7 8">
    <name type="scientific">Methylomicrobium album BG8</name>
    <dbReference type="NCBI Taxonomy" id="686340"/>
    <lineage>
        <taxon>Bacteria</taxon>
        <taxon>Pseudomonadati</taxon>
        <taxon>Pseudomonadota</taxon>
        <taxon>Gammaproteobacteria</taxon>
        <taxon>Methylococcales</taxon>
        <taxon>Methylococcaceae</taxon>
        <taxon>Methylomicrobium</taxon>
    </lineage>
</organism>
<dbReference type="PANTHER" id="PTHR43085">
    <property type="entry name" value="HEXOKINASE FAMILY MEMBER"/>
    <property type="match status" value="1"/>
</dbReference>
<protein>
    <submittedName>
        <fullName evidence="7">Sugar kinase, ribokinase</fullName>
    </submittedName>
</protein>
<comment type="similarity">
    <text evidence="1">Belongs to the carbohydrate kinase PfkB family.</text>
</comment>
<gene>
    <name evidence="7" type="ORF">Metal_2938</name>
</gene>
<evidence type="ECO:0000256" key="3">
    <source>
        <dbReference type="ARBA" id="ARBA00022741"/>
    </source>
</evidence>
<dbReference type="Gene3D" id="3.40.1190.20">
    <property type="match status" value="1"/>
</dbReference>
<dbReference type="Pfam" id="PF00294">
    <property type="entry name" value="PfkB"/>
    <property type="match status" value="1"/>
</dbReference>
<accession>H8GLU2</accession>
<sequence length="295" mass="32283">MNDNPPIHVFGEVLFDHFPDGSRALGGAPFNVAWHLQALGQSPRFISRIGDDPPGREIAASMEAWGMSRADLQIDRDRPTGSVRVSIRDGEPHYEIVPDAAYDFIAAGSLADKTTEGVLYHGSLAVRNPVARAALQAVKARHRGKVFVDVNLRPPWWDREILRALLDGADWVKLNEAELAELCPESRGGLEAAMVAFYELFDLETLVVTRGGKGAVAWDRRERFVAVQPAAGTAVVDTVGAGDAFVALLLLGLNRQWPLELTLERAQSFAGALVGRRGATVAEKAFYRAFIDEWN</sequence>
<dbReference type="AlphaFoldDB" id="H8GLU2"/>
<name>H8GLU2_METAL</name>
<evidence type="ECO:0000313" key="7">
    <source>
        <dbReference type="EMBL" id="EIC30619.1"/>
    </source>
</evidence>
<feature type="domain" description="Carbohydrate kinase PfkB" evidence="6">
    <location>
        <begin position="19"/>
        <end position="281"/>
    </location>
</feature>
<dbReference type="CDD" id="cd01167">
    <property type="entry name" value="bac_FRK"/>
    <property type="match status" value="1"/>
</dbReference>
<evidence type="ECO:0000256" key="4">
    <source>
        <dbReference type="ARBA" id="ARBA00022777"/>
    </source>
</evidence>
<reference evidence="7 8" key="1">
    <citation type="journal article" date="2013" name="Genome Announc.">
        <title>Genome Sequence of the Obligate Gammaproteobacterial Methanotroph Methylomicrobium album Strain BG8.</title>
        <authorList>
            <person name="Kits K.D."/>
            <person name="Kalyuzhnaya M.G."/>
            <person name="Klotz M.G."/>
            <person name="Jetten M.S."/>
            <person name="Op den Camp H.J."/>
            <person name="Vuilleumier S."/>
            <person name="Bringel F."/>
            <person name="Dispirito A.A."/>
            <person name="Murrell J.C."/>
            <person name="Bruce D."/>
            <person name="Cheng J.F."/>
            <person name="Copeland A."/>
            <person name="Goodwin L."/>
            <person name="Hauser L."/>
            <person name="Lajus A."/>
            <person name="Land M.L."/>
            <person name="Lapidus A."/>
            <person name="Lucas S."/>
            <person name="Medigue C."/>
            <person name="Pitluck S."/>
            <person name="Woyke T."/>
            <person name="Zeytun A."/>
            <person name="Stein L.Y."/>
        </authorList>
    </citation>
    <scope>NUCLEOTIDE SEQUENCE [LARGE SCALE GENOMIC DNA]</scope>
    <source>
        <strain evidence="7 8">BG8</strain>
    </source>
</reference>
<keyword evidence="4 7" id="KW-0418">Kinase</keyword>
<evidence type="ECO:0000256" key="5">
    <source>
        <dbReference type="ARBA" id="ARBA00022840"/>
    </source>
</evidence>
<dbReference type="PANTHER" id="PTHR43085:SF1">
    <property type="entry name" value="PSEUDOURIDINE KINASE-RELATED"/>
    <property type="match status" value="1"/>
</dbReference>
<evidence type="ECO:0000313" key="8">
    <source>
        <dbReference type="Proteomes" id="UP000005090"/>
    </source>
</evidence>
<evidence type="ECO:0000256" key="2">
    <source>
        <dbReference type="ARBA" id="ARBA00022679"/>
    </source>
</evidence>
<dbReference type="eggNOG" id="COG0524">
    <property type="taxonomic scope" value="Bacteria"/>
</dbReference>
<evidence type="ECO:0000259" key="6">
    <source>
        <dbReference type="Pfam" id="PF00294"/>
    </source>
</evidence>
<dbReference type="STRING" id="686340.Metal_2938"/>
<keyword evidence="2" id="KW-0808">Transferase</keyword>
<dbReference type="RefSeq" id="WP_005373329.1">
    <property type="nucleotide sequence ID" value="NZ_CM001475.1"/>
</dbReference>
<dbReference type="GO" id="GO:0016301">
    <property type="term" value="F:kinase activity"/>
    <property type="evidence" value="ECO:0007669"/>
    <property type="project" value="UniProtKB-KW"/>
</dbReference>
<keyword evidence="5" id="KW-0067">ATP-binding</keyword>
<dbReference type="InterPro" id="IPR002173">
    <property type="entry name" value="Carboh/pur_kinase_PfkB_CS"/>
</dbReference>
<dbReference type="InterPro" id="IPR029056">
    <property type="entry name" value="Ribokinase-like"/>
</dbReference>
<dbReference type="PROSITE" id="PS00583">
    <property type="entry name" value="PFKB_KINASES_1"/>
    <property type="match status" value="1"/>
</dbReference>
<proteinExistence type="inferred from homology"/>
<dbReference type="EMBL" id="CM001475">
    <property type="protein sequence ID" value="EIC30619.1"/>
    <property type="molecule type" value="Genomic_DNA"/>
</dbReference>
<keyword evidence="8" id="KW-1185">Reference proteome</keyword>
<dbReference type="GO" id="GO:0005524">
    <property type="term" value="F:ATP binding"/>
    <property type="evidence" value="ECO:0007669"/>
    <property type="project" value="UniProtKB-KW"/>
</dbReference>
<evidence type="ECO:0000256" key="1">
    <source>
        <dbReference type="ARBA" id="ARBA00010688"/>
    </source>
</evidence>
<dbReference type="SUPFAM" id="SSF53613">
    <property type="entry name" value="Ribokinase-like"/>
    <property type="match status" value="1"/>
</dbReference>
<dbReference type="InterPro" id="IPR011611">
    <property type="entry name" value="PfkB_dom"/>
</dbReference>
<dbReference type="Proteomes" id="UP000005090">
    <property type="component" value="Chromosome"/>
</dbReference>